<dbReference type="PROSITE" id="PS51257">
    <property type="entry name" value="PROKAR_LIPOPROTEIN"/>
    <property type="match status" value="1"/>
</dbReference>
<evidence type="ECO:0000313" key="4">
    <source>
        <dbReference type="Proteomes" id="UP000008021"/>
    </source>
</evidence>
<proteinExistence type="predicted"/>
<dbReference type="Proteomes" id="UP000008021">
    <property type="component" value="Chromosome 10"/>
</dbReference>
<feature type="compositionally biased region" description="Basic and acidic residues" evidence="1">
    <location>
        <begin position="105"/>
        <end position="117"/>
    </location>
</feature>
<feature type="signal peptide" evidence="2">
    <location>
        <begin position="1"/>
        <end position="29"/>
    </location>
</feature>
<dbReference type="Gramene" id="OMERI10G09050.1">
    <property type="protein sequence ID" value="OMERI10G09050.1"/>
    <property type="gene ID" value="OMERI10G09050"/>
</dbReference>
<keyword evidence="2" id="KW-0732">Signal</keyword>
<dbReference type="AlphaFoldDB" id="A0A0E0EYJ3"/>
<evidence type="ECO:0000256" key="1">
    <source>
        <dbReference type="SAM" id="MobiDB-lite"/>
    </source>
</evidence>
<name>A0A0E0EYJ3_9ORYZ</name>
<keyword evidence="4" id="KW-1185">Reference proteome</keyword>
<evidence type="ECO:0008006" key="5">
    <source>
        <dbReference type="Google" id="ProtNLM"/>
    </source>
</evidence>
<protein>
    <recommendedName>
        <fullName evidence="5">Secreted protein</fullName>
    </recommendedName>
</protein>
<evidence type="ECO:0000313" key="3">
    <source>
        <dbReference type="EnsemblPlants" id="OMERI10G09050.1"/>
    </source>
</evidence>
<sequence>MPTLRCKAVVVVVFMVLLLLVSCLTCTEGRMHYHRRHRRAPHCEHHHRAMMSGDNHVATCRVASRLRWRGIISRADGFAFGRRGHTAPMVSVREALSSDSSSIESARDVAGGRDEVTRSGQATISNPG</sequence>
<reference evidence="3" key="2">
    <citation type="submission" date="2018-05" db="EMBL/GenBank/DDBJ databases">
        <title>OmerRS3 (Oryza meridionalis Reference Sequence Version 3).</title>
        <authorList>
            <person name="Zhang J."/>
            <person name="Kudrna D."/>
            <person name="Lee S."/>
            <person name="Talag J."/>
            <person name="Welchert J."/>
            <person name="Wing R.A."/>
        </authorList>
    </citation>
    <scope>NUCLEOTIDE SEQUENCE [LARGE SCALE GENOMIC DNA]</scope>
    <source>
        <strain evidence="3">cv. OR44</strain>
    </source>
</reference>
<dbReference type="HOGENOM" id="CLU_1963089_0_0_1"/>
<organism evidence="3">
    <name type="scientific">Oryza meridionalis</name>
    <dbReference type="NCBI Taxonomy" id="40149"/>
    <lineage>
        <taxon>Eukaryota</taxon>
        <taxon>Viridiplantae</taxon>
        <taxon>Streptophyta</taxon>
        <taxon>Embryophyta</taxon>
        <taxon>Tracheophyta</taxon>
        <taxon>Spermatophyta</taxon>
        <taxon>Magnoliopsida</taxon>
        <taxon>Liliopsida</taxon>
        <taxon>Poales</taxon>
        <taxon>Poaceae</taxon>
        <taxon>BOP clade</taxon>
        <taxon>Oryzoideae</taxon>
        <taxon>Oryzeae</taxon>
        <taxon>Oryzinae</taxon>
        <taxon>Oryza</taxon>
    </lineage>
</organism>
<accession>A0A0E0EYJ3</accession>
<reference evidence="3" key="1">
    <citation type="submission" date="2015-04" db="UniProtKB">
        <authorList>
            <consortium name="EnsemblPlants"/>
        </authorList>
    </citation>
    <scope>IDENTIFICATION</scope>
</reference>
<feature type="region of interest" description="Disordered" evidence="1">
    <location>
        <begin position="99"/>
        <end position="128"/>
    </location>
</feature>
<dbReference type="EnsemblPlants" id="OMERI10G09050.1">
    <property type="protein sequence ID" value="OMERI10G09050.1"/>
    <property type="gene ID" value="OMERI10G09050"/>
</dbReference>
<feature type="compositionally biased region" description="Polar residues" evidence="1">
    <location>
        <begin position="118"/>
        <end position="128"/>
    </location>
</feature>
<evidence type="ECO:0000256" key="2">
    <source>
        <dbReference type="SAM" id="SignalP"/>
    </source>
</evidence>
<feature type="chain" id="PRO_5002358692" description="Secreted protein" evidence="2">
    <location>
        <begin position="30"/>
        <end position="128"/>
    </location>
</feature>